<dbReference type="AlphaFoldDB" id="E9H740"/>
<gene>
    <name evidence="1" type="ORF">DAPPUDRAFT_254408</name>
</gene>
<reference evidence="1 2" key="1">
    <citation type="journal article" date="2011" name="Science">
        <title>The ecoresponsive genome of Daphnia pulex.</title>
        <authorList>
            <person name="Colbourne J.K."/>
            <person name="Pfrender M.E."/>
            <person name="Gilbert D."/>
            <person name="Thomas W.K."/>
            <person name="Tucker A."/>
            <person name="Oakley T.H."/>
            <person name="Tokishita S."/>
            <person name="Aerts A."/>
            <person name="Arnold G.J."/>
            <person name="Basu M.K."/>
            <person name="Bauer D.J."/>
            <person name="Caceres C.E."/>
            <person name="Carmel L."/>
            <person name="Casola C."/>
            <person name="Choi J.H."/>
            <person name="Detter J.C."/>
            <person name="Dong Q."/>
            <person name="Dusheyko S."/>
            <person name="Eads B.D."/>
            <person name="Frohlich T."/>
            <person name="Geiler-Samerotte K.A."/>
            <person name="Gerlach D."/>
            <person name="Hatcher P."/>
            <person name="Jogdeo S."/>
            <person name="Krijgsveld J."/>
            <person name="Kriventseva E.V."/>
            <person name="Kultz D."/>
            <person name="Laforsch C."/>
            <person name="Lindquist E."/>
            <person name="Lopez J."/>
            <person name="Manak J.R."/>
            <person name="Muller J."/>
            <person name="Pangilinan J."/>
            <person name="Patwardhan R.P."/>
            <person name="Pitluck S."/>
            <person name="Pritham E.J."/>
            <person name="Rechtsteiner A."/>
            <person name="Rho M."/>
            <person name="Rogozin I.B."/>
            <person name="Sakarya O."/>
            <person name="Salamov A."/>
            <person name="Schaack S."/>
            <person name="Shapiro H."/>
            <person name="Shiga Y."/>
            <person name="Skalitzky C."/>
            <person name="Smith Z."/>
            <person name="Souvorov A."/>
            <person name="Sung W."/>
            <person name="Tang Z."/>
            <person name="Tsuchiya D."/>
            <person name="Tu H."/>
            <person name="Vos H."/>
            <person name="Wang M."/>
            <person name="Wolf Y.I."/>
            <person name="Yamagata H."/>
            <person name="Yamada T."/>
            <person name="Ye Y."/>
            <person name="Shaw J.R."/>
            <person name="Andrews J."/>
            <person name="Crease T.J."/>
            <person name="Tang H."/>
            <person name="Lucas S.M."/>
            <person name="Robertson H.M."/>
            <person name="Bork P."/>
            <person name="Koonin E.V."/>
            <person name="Zdobnov E.M."/>
            <person name="Grigoriev I.V."/>
            <person name="Lynch M."/>
            <person name="Boore J.L."/>
        </authorList>
    </citation>
    <scope>NUCLEOTIDE SEQUENCE [LARGE SCALE GENOMIC DNA]</scope>
</reference>
<sequence length="289" mass="31960">MTIHIAITRFDDDLQTAHAESLQKSVHAPSAIREQGGTAEAEDFFWAVPAGTLIEVPSSPAHPQYTPKTRHRHYSMMLKLTLQFFAIIVLIERAYSWGGRFNRFSPEMLSNMGYGGYGNNRHSPQRFLPASSIDLLESMLQSEEDEEMTEASSNKAAASCSGRRCSANEHCCAGTVCVDLDGLGTCLPHHGRREGSACHRTSDCDFGLLCVISGGTGKICQQPSENVKQYNEDCAQSSECDVSKGLCCQLLRRHRQSPRKTCKREQRTIQDDSKSEAFAAGYLDPECID</sequence>
<dbReference type="Proteomes" id="UP000000305">
    <property type="component" value="Unassembled WGS sequence"/>
</dbReference>
<dbReference type="HOGENOM" id="CLU_963987_0_0_1"/>
<dbReference type="InParanoid" id="E9H740"/>
<organism evidence="1 2">
    <name type="scientific">Daphnia pulex</name>
    <name type="common">Water flea</name>
    <dbReference type="NCBI Taxonomy" id="6669"/>
    <lineage>
        <taxon>Eukaryota</taxon>
        <taxon>Metazoa</taxon>
        <taxon>Ecdysozoa</taxon>
        <taxon>Arthropoda</taxon>
        <taxon>Crustacea</taxon>
        <taxon>Branchiopoda</taxon>
        <taxon>Diplostraca</taxon>
        <taxon>Cladocera</taxon>
        <taxon>Anomopoda</taxon>
        <taxon>Daphniidae</taxon>
        <taxon>Daphnia</taxon>
    </lineage>
</organism>
<dbReference type="eggNOG" id="ENOG502RYQ1">
    <property type="taxonomic scope" value="Eukaryota"/>
</dbReference>
<accession>E9H740</accession>
<protein>
    <submittedName>
        <fullName evidence="1">DappuITG-like peptide</fullName>
    </submittedName>
</protein>
<evidence type="ECO:0000313" key="1">
    <source>
        <dbReference type="EMBL" id="EFX72509.1"/>
    </source>
</evidence>
<evidence type="ECO:0000313" key="2">
    <source>
        <dbReference type="Proteomes" id="UP000000305"/>
    </source>
</evidence>
<name>E9H740_DAPPU</name>
<proteinExistence type="predicted"/>
<dbReference type="EMBL" id="GL732599">
    <property type="protein sequence ID" value="EFX72509.1"/>
    <property type="molecule type" value="Genomic_DNA"/>
</dbReference>
<dbReference type="PhylomeDB" id="E9H740"/>
<keyword evidence="2" id="KW-1185">Reference proteome</keyword>
<dbReference type="KEGG" id="dpx:DAPPUDRAFT_254408"/>
<dbReference type="OrthoDB" id="4321958at2759"/>